<protein>
    <submittedName>
        <fullName evidence="2">Uncharacterized protein</fullName>
    </submittedName>
</protein>
<dbReference type="AlphaFoldDB" id="A0A7Y6NS48"/>
<proteinExistence type="predicted"/>
<feature type="compositionally biased region" description="Basic and acidic residues" evidence="1">
    <location>
        <begin position="1"/>
        <end position="18"/>
    </location>
</feature>
<accession>A0A7Y6NS48</accession>
<organism evidence="2 3">
    <name type="scientific">Piscinibacter koreensis</name>
    <dbReference type="NCBI Taxonomy" id="2742824"/>
    <lineage>
        <taxon>Bacteria</taxon>
        <taxon>Pseudomonadati</taxon>
        <taxon>Pseudomonadota</taxon>
        <taxon>Betaproteobacteria</taxon>
        <taxon>Burkholderiales</taxon>
        <taxon>Sphaerotilaceae</taxon>
        <taxon>Piscinibacter</taxon>
    </lineage>
</organism>
<evidence type="ECO:0000313" key="2">
    <source>
        <dbReference type="EMBL" id="NUZ08293.1"/>
    </source>
</evidence>
<reference evidence="2 3" key="1">
    <citation type="submission" date="2020-06" db="EMBL/GenBank/DDBJ databases">
        <title>Schlegella sp. ID0723 isolated from air conditioner.</title>
        <authorList>
            <person name="Kim D.Y."/>
            <person name="Kim D.-U."/>
        </authorList>
    </citation>
    <scope>NUCLEOTIDE SEQUENCE [LARGE SCALE GENOMIC DNA]</scope>
    <source>
        <strain evidence="2 3">ID0723</strain>
    </source>
</reference>
<feature type="compositionally biased region" description="Basic and acidic residues" evidence="1">
    <location>
        <begin position="51"/>
        <end position="64"/>
    </location>
</feature>
<dbReference type="Proteomes" id="UP000529637">
    <property type="component" value="Unassembled WGS sequence"/>
</dbReference>
<feature type="region of interest" description="Disordered" evidence="1">
    <location>
        <begin position="1"/>
        <end position="106"/>
    </location>
</feature>
<gene>
    <name evidence="2" type="ORF">HQN59_21295</name>
</gene>
<comment type="caution">
    <text evidence="2">The sequence shown here is derived from an EMBL/GenBank/DDBJ whole genome shotgun (WGS) entry which is preliminary data.</text>
</comment>
<evidence type="ECO:0000256" key="1">
    <source>
        <dbReference type="SAM" id="MobiDB-lite"/>
    </source>
</evidence>
<name>A0A7Y6NS48_9BURK</name>
<keyword evidence="3" id="KW-1185">Reference proteome</keyword>
<dbReference type="RefSeq" id="WP_176071132.1">
    <property type="nucleotide sequence ID" value="NZ_JABWMJ010000012.1"/>
</dbReference>
<evidence type="ECO:0000313" key="3">
    <source>
        <dbReference type="Proteomes" id="UP000529637"/>
    </source>
</evidence>
<sequence>MAEFIDQDREQIPGERESFAATLPPSARGLDSKVLRDDPSQILDAGVLDLKPPRTAEQADERPQGRAVQARATDERCSRSCRGRQPHDAPGRRGQGGAASGRLSLT</sequence>
<dbReference type="EMBL" id="JABWMJ010000012">
    <property type="protein sequence ID" value="NUZ08293.1"/>
    <property type="molecule type" value="Genomic_DNA"/>
</dbReference>
<feature type="compositionally biased region" description="Basic and acidic residues" evidence="1">
    <location>
        <begin position="30"/>
        <end position="39"/>
    </location>
</feature>